<dbReference type="PANTHER" id="PTHR42731">
    <property type="entry name" value="SLL1084 PROTEIN"/>
    <property type="match status" value="1"/>
</dbReference>
<sequence length="249" mass="27783">MSNLTGNKFVRILESVRKPSTYLGVEPNSVHKNYDEIKGSMALVFPDLYEIGMSHLGLKILYNIINQEPDLAAERAFAPGEDFAEALLRENAPLMSLETKRPLADFDIVGFTIPYELSYTTILWILKLAGIPLKSAERDKNFPFVIGGGAGVYNPEPIADFFDFFILGDGEEIVTKVLSEVVKDKREPRSDTLKRLSKIPGVYVPSFFDVSYDPAGKIDSVTPILPPYDKAKRIFLPTLSESVFPVDMV</sequence>
<dbReference type="PANTHER" id="PTHR42731:SF1">
    <property type="entry name" value="RADICAL SAM DOMAIN PROTEIN"/>
    <property type="match status" value="1"/>
</dbReference>
<proteinExistence type="predicted"/>
<evidence type="ECO:0000259" key="1">
    <source>
        <dbReference type="Pfam" id="PF19864"/>
    </source>
</evidence>
<organism evidence="2">
    <name type="scientific">hydrothermal vent metagenome</name>
    <dbReference type="NCBI Taxonomy" id="652676"/>
    <lineage>
        <taxon>unclassified sequences</taxon>
        <taxon>metagenomes</taxon>
        <taxon>ecological metagenomes</taxon>
    </lineage>
</organism>
<accession>A0A3B1CCJ7</accession>
<dbReference type="Pfam" id="PF19864">
    <property type="entry name" value="Radical_SAM_N2"/>
    <property type="match status" value="1"/>
</dbReference>
<gene>
    <name evidence="2" type="ORF">MNBD_NITROSPINAE04-920</name>
</gene>
<feature type="non-terminal residue" evidence="2">
    <location>
        <position position="249"/>
    </location>
</feature>
<dbReference type="InterPro" id="IPR045784">
    <property type="entry name" value="Radical_SAM_N2"/>
</dbReference>
<name>A0A3B1CCJ7_9ZZZZ</name>
<dbReference type="AlphaFoldDB" id="A0A3B1CCJ7"/>
<reference evidence="2" key="1">
    <citation type="submission" date="2018-06" db="EMBL/GenBank/DDBJ databases">
        <authorList>
            <person name="Zhirakovskaya E."/>
        </authorList>
    </citation>
    <scope>NUCLEOTIDE SEQUENCE</scope>
</reference>
<protein>
    <submittedName>
        <fullName evidence="2">FIG092679: Fe-S oxidoreductase</fullName>
    </submittedName>
</protein>
<feature type="domain" description="Radical SAM" evidence="1">
    <location>
        <begin position="57"/>
        <end position="205"/>
    </location>
</feature>
<dbReference type="EMBL" id="UOGA01000065">
    <property type="protein sequence ID" value="VAX16395.1"/>
    <property type="molecule type" value="Genomic_DNA"/>
</dbReference>
<evidence type="ECO:0000313" key="2">
    <source>
        <dbReference type="EMBL" id="VAX16395.1"/>
    </source>
</evidence>